<dbReference type="RefSeq" id="WP_084192495.1">
    <property type="nucleotide sequence ID" value="NZ_FSQW01000001.1"/>
</dbReference>
<feature type="domain" description="Nucleoside phosphorylase" evidence="1">
    <location>
        <begin position="6"/>
        <end position="228"/>
    </location>
</feature>
<dbReference type="PANTHER" id="PTHR46832">
    <property type="entry name" value="5'-METHYLTHIOADENOSINE/S-ADENOSYLHOMOCYSTEINE NUCLEOSIDASE"/>
    <property type="match status" value="1"/>
</dbReference>
<name>A0A1N6CUU9_9SPHN</name>
<dbReference type="AlphaFoldDB" id="A0A1N6CUU9"/>
<dbReference type="Proteomes" id="UP000185192">
    <property type="component" value="Unassembled WGS sequence"/>
</dbReference>
<evidence type="ECO:0000259" key="1">
    <source>
        <dbReference type="Pfam" id="PF01048"/>
    </source>
</evidence>
<dbReference type="GO" id="GO:0008782">
    <property type="term" value="F:adenosylhomocysteine nucleosidase activity"/>
    <property type="evidence" value="ECO:0007669"/>
    <property type="project" value="TreeGrafter"/>
</dbReference>
<protein>
    <submittedName>
        <fullName evidence="2">Adenosylhomocysteine nucleosidase</fullName>
    </submittedName>
</protein>
<dbReference type="OrthoDB" id="6677713at2"/>
<dbReference type="GO" id="GO:0009116">
    <property type="term" value="P:nucleoside metabolic process"/>
    <property type="evidence" value="ECO:0007669"/>
    <property type="project" value="InterPro"/>
</dbReference>
<evidence type="ECO:0000313" key="3">
    <source>
        <dbReference type="Proteomes" id="UP000185192"/>
    </source>
</evidence>
<dbReference type="InterPro" id="IPR000845">
    <property type="entry name" value="Nucleoside_phosphorylase_d"/>
</dbReference>
<dbReference type="PANTHER" id="PTHR46832:SF1">
    <property type="entry name" value="5'-METHYLTHIOADENOSINE_S-ADENOSYLHOMOCYSTEINE NUCLEOSIDASE"/>
    <property type="match status" value="1"/>
</dbReference>
<dbReference type="STRING" id="1123272.SAMN02745824_1023"/>
<dbReference type="SUPFAM" id="SSF53167">
    <property type="entry name" value="Purine and uridine phosphorylases"/>
    <property type="match status" value="1"/>
</dbReference>
<gene>
    <name evidence="2" type="ORF">SAMN02745824_1023</name>
</gene>
<accession>A0A1N6CUU9</accession>
<keyword evidence="3" id="KW-1185">Reference proteome</keyword>
<proteinExistence type="predicted"/>
<dbReference type="GO" id="GO:0019284">
    <property type="term" value="P:L-methionine salvage from S-adenosylmethionine"/>
    <property type="evidence" value="ECO:0007669"/>
    <property type="project" value="TreeGrafter"/>
</dbReference>
<dbReference type="GO" id="GO:0005829">
    <property type="term" value="C:cytosol"/>
    <property type="evidence" value="ECO:0007669"/>
    <property type="project" value="TreeGrafter"/>
</dbReference>
<dbReference type="EMBL" id="FSQW01000001">
    <property type="protein sequence ID" value="SIN62174.1"/>
    <property type="molecule type" value="Genomic_DNA"/>
</dbReference>
<dbReference type="Pfam" id="PF01048">
    <property type="entry name" value="PNP_UDP_1"/>
    <property type="match status" value="1"/>
</dbReference>
<organism evidence="2 3">
    <name type="scientific">Parasphingorhabdus marina DSM 22363</name>
    <dbReference type="NCBI Taxonomy" id="1123272"/>
    <lineage>
        <taxon>Bacteria</taxon>
        <taxon>Pseudomonadati</taxon>
        <taxon>Pseudomonadota</taxon>
        <taxon>Alphaproteobacteria</taxon>
        <taxon>Sphingomonadales</taxon>
        <taxon>Sphingomonadaceae</taxon>
        <taxon>Parasphingorhabdus</taxon>
    </lineage>
</organism>
<dbReference type="GO" id="GO:0008930">
    <property type="term" value="F:methylthioadenosine nucleosidase activity"/>
    <property type="evidence" value="ECO:0007669"/>
    <property type="project" value="TreeGrafter"/>
</dbReference>
<dbReference type="InterPro" id="IPR035994">
    <property type="entry name" value="Nucleoside_phosphorylase_sf"/>
</dbReference>
<evidence type="ECO:0000313" key="2">
    <source>
        <dbReference type="EMBL" id="SIN62174.1"/>
    </source>
</evidence>
<dbReference type="Gene3D" id="3.40.50.1580">
    <property type="entry name" value="Nucleoside phosphorylase domain"/>
    <property type="match status" value="1"/>
</dbReference>
<sequence>MSEIERIAVITGVNAEADALLPDAAATLRESPLGTLRNIEHCGKQISILCPGIGKVHAAGAAIFMHQLIRPDLFLVIGTAGQVSPLAGNCFYLHESLQADYGALDDSRGNDGFVHYNAGAWPMGPADWRPFRALPMPPALNLPAARIATADMFVKCPERSSYLRDILQADLVDMETAAVAQIAQLLGTPWAGIKATTDTADGKSSGDFQENLILAANRAAAATTDLIRNL</sequence>
<reference evidence="3" key="1">
    <citation type="submission" date="2016-11" db="EMBL/GenBank/DDBJ databases">
        <authorList>
            <person name="Varghese N."/>
            <person name="Submissions S."/>
        </authorList>
    </citation>
    <scope>NUCLEOTIDE SEQUENCE [LARGE SCALE GENOMIC DNA]</scope>
    <source>
        <strain evidence="3">DSM 22363</strain>
    </source>
</reference>